<dbReference type="SMART" id="SM00342">
    <property type="entry name" value="HTH_ARAC"/>
    <property type="match status" value="1"/>
</dbReference>
<dbReference type="PANTHER" id="PTHR46796">
    <property type="entry name" value="HTH-TYPE TRANSCRIPTIONAL ACTIVATOR RHAS-RELATED"/>
    <property type="match status" value="1"/>
</dbReference>
<sequence>MHFQRFAPCSPLRPYVHYFWTLESAGLGSPTRPFRTIADGCPGLIFQPPTSAPILDPTGKRWPTLLLHGQTTQPGDMQPQGPFRLVGACLHPSAVPTLFQLPAPELTDTCVDLALLPATGPALAQLLQDTPTPTQQVPRLAALLLAALRSAREPADPGMVYAAEQIRAAPHQVSLAQVRADCCLSERSFQRRFKHAVGITPQLFARICRFQASLHQLRAADYARLSEVAYAHAYADQSHHIRAFQEFAGVSPRQYRLQARPELGGFPALL</sequence>
<gene>
    <name evidence="5" type="ORF">ACFSDX_20650</name>
</gene>
<evidence type="ECO:0000313" key="5">
    <source>
        <dbReference type="EMBL" id="MFD1874856.1"/>
    </source>
</evidence>
<keyword evidence="3" id="KW-0804">Transcription</keyword>
<dbReference type="SUPFAM" id="SSF46689">
    <property type="entry name" value="Homeodomain-like"/>
    <property type="match status" value="1"/>
</dbReference>
<evidence type="ECO:0000313" key="6">
    <source>
        <dbReference type="Proteomes" id="UP001597197"/>
    </source>
</evidence>
<dbReference type="Pfam" id="PF12833">
    <property type="entry name" value="HTH_18"/>
    <property type="match status" value="1"/>
</dbReference>
<evidence type="ECO:0000259" key="4">
    <source>
        <dbReference type="PROSITE" id="PS01124"/>
    </source>
</evidence>
<keyword evidence="6" id="KW-1185">Reference proteome</keyword>
<feature type="domain" description="HTH araC/xylS-type" evidence="4">
    <location>
        <begin position="156"/>
        <end position="258"/>
    </location>
</feature>
<keyword evidence="2" id="KW-0238">DNA-binding</keyword>
<dbReference type="Proteomes" id="UP001597197">
    <property type="component" value="Unassembled WGS sequence"/>
</dbReference>
<evidence type="ECO:0000256" key="3">
    <source>
        <dbReference type="ARBA" id="ARBA00023163"/>
    </source>
</evidence>
<dbReference type="InterPro" id="IPR046532">
    <property type="entry name" value="DUF6597"/>
</dbReference>
<reference evidence="6" key="1">
    <citation type="journal article" date="2019" name="Int. J. Syst. Evol. Microbiol.">
        <title>The Global Catalogue of Microorganisms (GCM) 10K type strain sequencing project: providing services to taxonomists for standard genome sequencing and annotation.</title>
        <authorList>
            <consortium name="The Broad Institute Genomics Platform"/>
            <consortium name="The Broad Institute Genome Sequencing Center for Infectious Disease"/>
            <person name="Wu L."/>
            <person name="Ma J."/>
        </authorList>
    </citation>
    <scope>NUCLEOTIDE SEQUENCE [LARGE SCALE GENOMIC DNA]</scope>
    <source>
        <strain evidence="6">CGMCC 1.15795</strain>
    </source>
</reference>
<keyword evidence="1" id="KW-0805">Transcription regulation</keyword>
<proteinExistence type="predicted"/>
<dbReference type="Gene3D" id="1.10.10.60">
    <property type="entry name" value="Homeodomain-like"/>
    <property type="match status" value="1"/>
</dbReference>
<comment type="caution">
    <text evidence="5">The sequence shown here is derived from an EMBL/GenBank/DDBJ whole genome shotgun (WGS) entry which is preliminary data.</text>
</comment>
<dbReference type="Pfam" id="PF20240">
    <property type="entry name" value="DUF6597"/>
    <property type="match status" value="1"/>
</dbReference>
<protein>
    <submittedName>
        <fullName evidence="5">DUF6597 domain-containing transcriptional factor</fullName>
    </submittedName>
</protein>
<dbReference type="InterPro" id="IPR050204">
    <property type="entry name" value="AraC_XylS_family_regulators"/>
</dbReference>
<dbReference type="InterPro" id="IPR018060">
    <property type="entry name" value="HTH_AraC"/>
</dbReference>
<name>A0ABW4R0F0_9BACT</name>
<dbReference type="InterPro" id="IPR009057">
    <property type="entry name" value="Homeodomain-like_sf"/>
</dbReference>
<dbReference type="PROSITE" id="PS01124">
    <property type="entry name" value="HTH_ARAC_FAMILY_2"/>
    <property type="match status" value="1"/>
</dbReference>
<organism evidence="5 6">
    <name type="scientific">Hymenobacter bucti</name>
    <dbReference type="NCBI Taxonomy" id="1844114"/>
    <lineage>
        <taxon>Bacteria</taxon>
        <taxon>Pseudomonadati</taxon>
        <taxon>Bacteroidota</taxon>
        <taxon>Cytophagia</taxon>
        <taxon>Cytophagales</taxon>
        <taxon>Hymenobacteraceae</taxon>
        <taxon>Hymenobacter</taxon>
    </lineage>
</organism>
<evidence type="ECO:0000256" key="2">
    <source>
        <dbReference type="ARBA" id="ARBA00023125"/>
    </source>
</evidence>
<dbReference type="EMBL" id="JBHUFD010000018">
    <property type="protein sequence ID" value="MFD1874856.1"/>
    <property type="molecule type" value="Genomic_DNA"/>
</dbReference>
<accession>A0ABW4R0F0</accession>
<evidence type="ECO:0000256" key="1">
    <source>
        <dbReference type="ARBA" id="ARBA00023015"/>
    </source>
</evidence>
<dbReference type="PANTHER" id="PTHR46796:SF13">
    <property type="entry name" value="HTH-TYPE TRANSCRIPTIONAL ACTIVATOR RHAS"/>
    <property type="match status" value="1"/>
</dbReference>
<dbReference type="RefSeq" id="WP_382317005.1">
    <property type="nucleotide sequence ID" value="NZ_JBHUFD010000018.1"/>
</dbReference>